<organism evidence="7">
    <name type="scientific">Orseolia oryzae</name>
    <name type="common">Asian rice gall midge</name>
    <dbReference type="NCBI Taxonomy" id="33408"/>
    <lineage>
        <taxon>Eukaryota</taxon>
        <taxon>Metazoa</taxon>
        <taxon>Ecdysozoa</taxon>
        <taxon>Arthropoda</taxon>
        <taxon>Hexapoda</taxon>
        <taxon>Insecta</taxon>
        <taxon>Pterygota</taxon>
        <taxon>Neoptera</taxon>
        <taxon>Endopterygota</taxon>
        <taxon>Diptera</taxon>
        <taxon>Nematocera</taxon>
        <taxon>Sciaroidea</taxon>
        <taxon>Cecidomyiidae</taxon>
        <taxon>Orseolia</taxon>
    </lineage>
</organism>
<evidence type="ECO:0000256" key="5">
    <source>
        <dbReference type="ARBA" id="ARBA00024195"/>
    </source>
</evidence>
<dbReference type="InterPro" id="IPR018114">
    <property type="entry name" value="TRYPSIN_HIS"/>
</dbReference>
<evidence type="ECO:0000256" key="3">
    <source>
        <dbReference type="ARBA" id="ARBA00022825"/>
    </source>
</evidence>
<proteinExistence type="evidence at transcript level"/>
<reference evidence="7" key="1">
    <citation type="journal article" date="2011" name="Int. J. Mol. Sci.">
        <title>Serine Proteases-Like Genes in the Asian Rice Gall Midge Show Differential Expression in Compatible and Incompatible Interactions with Rice.</title>
        <authorList>
            <person name="Sinha D.K."/>
            <person name="Lakshmi M."/>
            <person name="Anuradha G."/>
            <person name="Rahman S.J."/>
            <person name="Siddiq E.A."/>
            <person name="Bentur J.S."/>
            <person name="Nair S."/>
        </authorList>
    </citation>
    <scope>NUCLEOTIDE SEQUENCE</scope>
</reference>
<dbReference type="SUPFAM" id="SSF50494">
    <property type="entry name" value="Trypsin-like serine proteases"/>
    <property type="match status" value="1"/>
</dbReference>
<dbReference type="GO" id="GO:0004252">
    <property type="term" value="F:serine-type endopeptidase activity"/>
    <property type="evidence" value="ECO:0007669"/>
    <property type="project" value="InterPro"/>
</dbReference>
<dbReference type="InterPro" id="IPR043504">
    <property type="entry name" value="Peptidase_S1_PA_chymotrypsin"/>
</dbReference>
<evidence type="ECO:0000256" key="1">
    <source>
        <dbReference type="ARBA" id="ARBA00022670"/>
    </source>
</evidence>
<dbReference type="InterPro" id="IPR001314">
    <property type="entry name" value="Peptidase_S1A"/>
</dbReference>
<dbReference type="Gene3D" id="2.40.10.10">
    <property type="entry name" value="Trypsin-like serine proteases"/>
    <property type="match status" value="2"/>
</dbReference>
<dbReference type="EMBL" id="HQ587044">
    <property type="protein sequence ID" value="AED99789.1"/>
    <property type="molecule type" value="mRNA"/>
</dbReference>
<dbReference type="InterPro" id="IPR001254">
    <property type="entry name" value="Trypsin_dom"/>
</dbReference>
<dbReference type="AlphaFoldDB" id="F5AXS9"/>
<keyword evidence="3" id="KW-0720">Serine protease</keyword>
<sequence>PHQVSLRIKISKKHFCGGSIISNRFILTAAHCTQGMYANPMYIYAVVGALQRLKGGVSVALDKITPHENYNTKLYFNDISLLRAAKEIVFNKLVQPIALPTSNIDGKEEVVLSGWGRNGYPGGQTPNILQFIKPTTLTVDECKKRFNGHGAMQLVDETVICTTNPIDSGACQGDSGGP</sequence>
<evidence type="ECO:0000256" key="2">
    <source>
        <dbReference type="ARBA" id="ARBA00022801"/>
    </source>
</evidence>
<dbReference type="PROSITE" id="PS50240">
    <property type="entry name" value="TRYPSIN_DOM"/>
    <property type="match status" value="1"/>
</dbReference>
<feature type="domain" description="Peptidase S1" evidence="6">
    <location>
        <begin position="1"/>
        <end position="178"/>
    </location>
</feature>
<feature type="non-terminal residue" evidence="7">
    <location>
        <position position="178"/>
    </location>
</feature>
<name>F5AXS9_9DIPT</name>
<keyword evidence="2" id="KW-0378">Hydrolase</keyword>
<dbReference type="GO" id="GO:0006508">
    <property type="term" value="P:proteolysis"/>
    <property type="evidence" value="ECO:0007669"/>
    <property type="project" value="UniProtKB-KW"/>
</dbReference>
<dbReference type="PRINTS" id="PR00722">
    <property type="entry name" value="CHYMOTRYPSIN"/>
</dbReference>
<dbReference type="CDD" id="cd00190">
    <property type="entry name" value="Tryp_SPc"/>
    <property type="match status" value="1"/>
</dbReference>
<accession>F5AXS9</accession>
<evidence type="ECO:0000256" key="4">
    <source>
        <dbReference type="ARBA" id="ARBA00023157"/>
    </source>
</evidence>
<keyword evidence="1 7" id="KW-0645">Protease</keyword>
<evidence type="ECO:0000313" key="7">
    <source>
        <dbReference type="EMBL" id="AED99789.1"/>
    </source>
</evidence>
<dbReference type="Pfam" id="PF00089">
    <property type="entry name" value="Trypsin"/>
    <property type="match status" value="1"/>
</dbReference>
<dbReference type="InterPro" id="IPR009003">
    <property type="entry name" value="Peptidase_S1_PA"/>
</dbReference>
<dbReference type="SMART" id="SM00020">
    <property type="entry name" value="Tryp_SPc"/>
    <property type="match status" value="1"/>
</dbReference>
<evidence type="ECO:0000259" key="6">
    <source>
        <dbReference type="PROSITE" id="PS50240"/>
    </source>
</evidence>
<protein>
    <submittedName>
        <fullName evidence="7">Serine protease</fullName>
    </submittedName>
</protein>
<dbReference type="PANTHER" id="PTHR24250">
    <property type="entry name" value="CHYMOTRYPSIN-RELATED"/>
    <property type="match status" value="1"/>
</dbReference>
<feature type="non-terminal residue" evidence="7">
    <location>
        <position position="1"/>
    </location>
</feature>
<dbReference type="FunFam" id="2.40.10.10:FF:000073">
    <property type="entry name" value="Trypsin alpha"/>
    <property type="match status" value="1"/>
</dbReference>
<comment type="similarity">
    <text evidence="5">Belongs to the peptidase S1 family. CLIP subfamily.</text>
</comment>
<keyword evidence="4" id="KW-1015">Disulfide bond</keyword>
<dbReference type="PROSITE" id="PS00134">
    <property type="entry name" value="TRYPSIN_HIS"/>
    <property type="match status" value="1"/>
</dbReference>
<dbReference type="PANTHER" id="PTHR24250:SF50">
    <property type="entry name" value="PEPTIDASE S1 DOMAIN-CONTAINING PROTEIN"/>
    <property type="match status" value="1"/>
</dbReference>